<keyword evidence="1" id="KW-0812">Transmembrane</keyword>
<dbReference type="RefSeq" id="WP_379893316.1">
    <property type="nucleotide sequence ID" value="NZ_CBCSCT010000004.1"/>
</dbReference>
<dbReference type="Proteomes" id="UP001596250">
    <property type="component" value="Unassembled WGS sequence"/>
</dbReference>
<feature type="transmembrane region" description="Helical" evidence="1">
    <location>
        <begin position="9"/>
        <end position="27"/>
    </location>
</feature>
<dbReference type="SUPFAM" id="SSF53850">
    <property type="entry name" value="Periplasmic binding protein-like II"/>
    <property type="match status" value="1"/>
</dbReference>
<evidence type="ECO:0000256" key="1">
    <source>
        <dbReference type="SAM" id="Phobius"/>
    </source>
</evidence>
<name>A0ABW1ILU5_9BACL</name>
<sequence>MKLLSGKTNLVFTSLTVFVVFISFVYFQSFKMRAVTDIGSTAVEAEQKMELNWFVSSPSGTYLPDPEEDFVRQTIEKRFDVQLNMIYMEPGEAYDAKLAAFHASNDPPDMWLHMGEDGAAHYALHNVLADMKYYVNEDMMPNYFKYWMSEAELKSYQFHNQFVRAPVPYDKNSYRSYYIRQDWLDRLNLDIPTTYEEYIQVLRAFTYEDPDGNEKADTYGFTTAGYGTSISLEWPEYFKNGLVYPYKLEGKQFIDMQTDPRIEQVIQDILFVLQERLVDPDWFLNDDKQKWNNAIRGRAGIVLGDTKDFAFESNPDSIQARSKAYDPSARWVPFHPFGDQPIRSVVIPDVPFVFSVNAGAEQLKKSAEILDWLAGEEGFLLTHYGREQVHYIRQGKAIERIPSALSDIEQKGDFLKIWSFFTPDTPEVFGLHVIDPRVTETDRSIFEQIISMPVDEGIGTILTPPLGVDVQSFRHRQQELQIKLLLEEKSGKQWPQYREMLLNDTKGGIILAHYEDQVQKALQRMKRLP</sequence>
<evidence type="ECO:0000313" key="3">
    <source>
        <dbReference type="Proteomes" id="UP001596250"/>
    </source>
</evidence>
<evidence type="ECO:0000313" key="2">
    <source>
        <dbReference type="EMBL" id="MFC5986005.1"/>
    </source>
</evidence>
<organism evidence="2 3">
    <name type="scientific">Marinicrinis lubricantis</name>
    <dbReference type="NCBI Taxonomy" id="2086470"/>
    <lineage>
        <taxon>Bacteria</taxon>
        <taxon>Bacillati</taxon>
        <taxon>Bacillota</taxon>
        <taxon>Bacilli</taxon>
        <taxon>Bacillales</taxon>
        <taxon>Paenibacillaceae</taxon>
    </lineage>
</organism>
<keyword evidence="3" id="KW-1185">Reference proteome</keyword>
<dbReference type="Gene3D" id="3.40.190.10">
    <property type="entry name" value="Periplasmic binding protein-like II"/>
    <property type="match status" value="2"/>
</dbReference>
<dbReference type="PANTHER" id="PTHR43649:SF12">
    <property type="entry name" value="DIACETYLCHITOBIOSE BINDING PROTEIN DASA"/>
    <property type="match status" value="1"/>
</dbReference>
<reference evidence="3" key="1">
    <citation type="journal article" date="2019" name="Int. J. Syst. Evol. Microbiol.">
        <title>The Global Catalogue of Microorganisms (GCM) 10K type strain sequencing project: providing services to taxonomists for standard genome sequencing and annotation.</title>
        <authorList>
            <consortium name="The Broad Institute Genomics Platform"/>
            <consortium name="The Broad Institute Genome Sequencing Center for Infectious Disease"/>
            <person name="Wu L."/>
            <person name="Ma J."/>
        </authorList>
    </citation>
    <scope>NUCLEOTIDE SEQUENCE [LARGE SCALE GENOMIC DNA]</scope>
    <source>
        <strain evidence="3">CCM 8749</strain>
    </source>
</reference>
<dbReference type="InterPro" id="IPR050490">
    <property type="entry name" value="Bact_solute-bd_prot1"/>
</dbReference>
<comment type="caution">
    <text evidence="2">The sequence shown here is derived from an EMBL/GenBank/DDBJ whole genome shotgun (WGS) entry which is preliminary data.</text>
</comment>
<proteinExistence type="predicted"/>
<accession>A0ABW1ILU5</accession>
<gene>
    <name evidence="2" type="ORF">ACFPXP_06120</name>
</gene>
<keyword evidence="1" id="KW-1133">Transmembrane helix</keyword>
<dbReference type="EMBL" id="JBHSQV010000035">
    <property type="protein sequence ID" value="MFC5986005.1"/>
    <property type="molecule type" value="Genomic_DNA"/>
</dbReference>
<dbReference type="PANTHER" id="PTHR43649">
    <property type="entry name" value="ARABINOSE-BINDING PROTEIN-RELATED"/>
    <property type="match status" value="1"/>
</dbReference>
<evidence type="ECO:0008006" key="4">
    <source>
        <dbReference type="Google" id="ProtNLM"/>
    </source>
</evidence>
<protein>
    <recommendedName>
        <fullName evidence="4">ABC transporter substrate-binding protein</fullName>
    </recommendedName>
</protein>
<keyword evidence="1" id="KW-0472">Membrane</keyword>